<dbReference type="InterPro" id="IPR017441">
    <property type="entry name" value="Protein_kinase_ATP_BS"/>
</dbReference>
<dbReference type="VEuPathDB" id="FungiDB:DD237_007545"/>
<proteinExistence type="predicted"/>
<dbReference type="GO" id="GO:0005524">
    <property type="term" value="F:ATP binding"/>
    <property type="evidence" value="ECO:0007669"/>
    <property type="project" value="UniProtKB-UniRule"/>
</dbReference>
<keyword evidence="5" id="KW-0812">Transmembrane</keyword>
<dbReference type="InterPro" id="IPR008271">
    <property type="entry name" value="Ser/Thr_kinase_AS"/>
</dbReference>
<name>A0A3M6VBV0_9STRA</name>
<gene>
    <name evidence="7" type="ORF">DD238_007351</name>
</gene>
<organism evidence="7 8">
    <name type="scientific">Peronospora effusa</name>
    <dbReference type="NCBI Taxonomy" id="542832"/>
    <lineage>
        <taxon>Eukaryota</taxon>
        <taxon>Sar</taxon>
        <taxon>Stramenopiles</taxon>
        <taxon>Oomycota</taxon>
        <taxon>Peronosporomycetes</taxon>
        <taxon>Peronosporales</taxon>
        <taxon>Peronosporaceae</taxon>
        <taxon>Peronospora</taxon>
    </lineage>
</organism>
<dbReference type="PANTHER" id="PTHR44329:SF289">
    <property type="entry name" value="SERINE_THREONINE-PROTEIN KINASE VIK"/>
    <property type="match status" value="1"/>
</dbReference>
<dbReference type="InterPro" id="IPR011009">
    <property type="entry name" value="Kinase-like_dom_sf"/>
</dbReference>
<dbReference type="GO" id="GO:0004674">
    <property type="term" value="F:protein serine/threonine kinase activity"/>
    <property type="evidence" value="ECO:0007669"/>
    <property type="project" value="TreeGrafter"/>
</dbReference>
<dbReference type="Gene3D" id="3.30.200.20">
    <property type="entry name" value="Phosphorylase Kinase, domain 1"/>
    <property type="match status" value="1"/>
</dbReference>
<dbReference type="SUPFAM" id="SSF56112">
    <property type="entry name" value="Protein kinase-like (PK-like)"/>
    <property type="match status" value="1"/>
</dbReference>
<dbReference type="OrthoDB" id="10261027at2759"/>
<keyword evidence="1 3" id="KW-0547">Nucleotide-binding</keyword>
<comment type="caution">
    <text evidence="7">The sequence shown here is derived from an EMBL/GenBank/DDBJ whole genome shotgun (WGS) entry which is preliminary data.</text>
</comment>
<accession>A0A3M6VBV0</accession>
<dbReference type="EMBL" id="QLLG01000400">
    <property type="protein sequence ID" value="RMX63451.1"/>
    <property type="molecule type" value="Genomic_DNA"/>
</dbReference>
<dbReference type="SMART" id="SM00220">
    <property type="entry name" value="S_TKc"/>
    <property type="match status" value="1"/>
</dbReference>
<reference evidence="7 8" key="1">
    <citation type="submission" date="2018-06" db="EMBL/GenBank/DDBJ databases">
        <title>Comparative genomics of downy mildews reveals potential adaptations to biotrophy.</title>
        <authorList>
            <person name="Fletcher K."/>
            <person name="Klosterman S.J."/>
            <person name="Derevnina L."/>
            <person name="Martin F."/>
            <person name="Koike S."/>
            <person name="Reyes Chin-Wo S."/>
            <person name="Mou B."/>
            <person name="Michelmore R."/>
        </authorList>
    </citation>
    <scope>NUCLEOTIDE SEQUENCE [LARGE SCALE GENOMIC DNA]</scope>
    <source>
        <strain evidence="7 8">R14</strain>
    </source>
</reference>
<keyword evidence="5" id="KW-1133">Transmembrane helix</keyword>
<evidence type="ECO:0000313" key="7">
    <source>
        <dbReference type="EMBL" id="RMX63451.1"/>
    </source>
</evidence>
<dbReference type="STRING" id="542832.A0A3M6VBV0"/>
<evidence type="ECO:0000256" key="5">
    <source>
        <dbReference type="SAM" id="Phobius"/>
    </source>
</evidence>
<dbReference type="Pfam" id="PF00069">
    <property type="entry name" value="Pkinase"/>
    <property type="match status" value="1"/>
</dbReference>
<feature type="compositionally biased region" description="Polar residues" evidence="4">
    <location>
        <begin position="412"/>
        <end position="423"/>
    </location>
</feature>
<dbReference type="PROSITE" id="PS00108">
    <property type="entry name" value="PROTEIN_KINASE_ST"/>
    <property type="match status" value="1"/>
</dbReference>
<feature type="transmembrane region" description="Helical" evidence="5">
    <location>
        <begin position="59"/>
        <end position="81"/>
    </location>
</feature>
<evidence type="ECO:0000256" key="1">
    <source>
        <dbReference type="ARBA" id="ARBA00022741"/>
    </source>
</evidence>
<feature type="transmembrane region" description="Helical" evidence="5">
    <location>
        <begin position="121"/>
        <end position="141"/>
    </location>
</feature>
<dbReference type="InterPro" id="IPR051681">
    <property type="entry name" value="Ser/Thr_Kinases-Pseudokinases"/>
</dbReference>
<protein>
    <recommendedName>
        <fullName evidence="6">Protein kinase domain-containing protein</fullName>
    </recommendedName>
</protein>
<feature type="domain" description="Protein kinase" evidence="6">
    <location>
        <begin position="228"/>
        <end position="559"/>
    </location>
</feature>
<sequence length="582" mass="64931">MVTGALAVLFCIALSTDMYTSSFPSIHGEIFYAGRQFVFVVALVFLCQKSVSVPALRRAVVMSILLASYTIPLMRIIVYFAPQNLALFYYVRTVARVLVLIFVVNVCFINRPAGRASPSSLRTYGAYVIVYHMLVAVGTLTQMYALESRMHAATMYLMLIWGSITPLVIWNLLRADTEYWRGMGQRACDLQLLSLPDSYIQLDECISSDRIHSLIEMHKDFVIDFAHLKLRRKIGVGSSATIFSGRLQQRCPVAVKVYAPYRLTEEVVAEFSHEAALCASLIHPNIVKFYGMCVCPPSICLVFELCQGSLEDISCAQAQARSQRRDTRHQLDLTGKVKDAQTLDHQQMLVNVAYMLDCARAVAYIHSFSPPFLHRDIKTANFLVDNENNVKLTDFGDSRRLPENVLKPGNGNDINGNESQTSAESSGFFSPVIVASAPPPIKMTVTGTVNYMAPEMISCRTGLASYGASADVYSLAITFWDILYPGRKKYAATNPLFVFEDVLNGCRPPLDATDSANPDAAIPKRIRDIITSSWHSDPSARPTMPQIVRTLECIQKELLSVFVQDQSDDFKRPETGYHEIIM</sequence>
<feature type="transmembrane region" description="Helical" evidence="5">
    <location>
        <begin position="87"/>
        <end position="109"/>
    </location>
</feature>
<evidence type="ECO:0000256" key="4">
    <source>
        <dbReference type="SAM" id="MobiDB-lite"/>
    </source>
</evidence>
<dbReference type="AlphaFoldDB" id="A0A3M6VBV0"/>
<evidence type="ECO:0000256" key="3">
    <source>
        <dbReference type="PROSITE-ProRule" id="PRU10141"/>
    </source>
</evidence>
<dbReference type="PROSITE" id="PS00107">
    <property type="entry name" value="PROTEIN_KINASE_ATP"/>
    <property type="match status" value="1"/>
</dbReference>
<dbReference type="PANTHER" id="PTHR44329">
    <property type="entry name" value="SERINE/THREONINE-PROTEIN KINASE TNNI3K-RELATED"/>
    <property type="match status" value="1"/>
</dbReference>
<feature type="transmembrane region" description="Helical" evidence="5">
    <location>
        <begin position="153"/>
        <end position="173"/>
    </location>
</feature>
<feature type="region of interest" description="Disordered" evidence="4">
    <location>
        <begin position="402"/>
        <end position="423"/>
    </location>
</feature>
<keyword evidence="8" id="KW-1185">Reference proteome</keyword>
<dbReference type="Gene3D" id="1.10.510.10">
    <property type="entry name" value="Transferase(Phosphotransferase) domain 1"/>
    <property type="match status" value="1"/>
</dbReference>
<dbReference type="Proteomes" id="UP000282087">
    <property type="component" value="Unassembled WGS sequence"/>
</dbReference>
<evidence type="ECO:0000256" key="2">
    <source>
        <dbReference type="ARBA" id="ARBA00022840"/>
    </source>
</evidence>
<evidence type="ECO:0000259" key="6">
    <source>
        <dbReference type="PROSITE" id="PS50011"/>
    </source>
</evidence>
<keyword evidence="5" id="KW-0472">Membrane</keyword>
<dbReference type="PROSITE" id="PS50011">
    <property type="entry name" value="PROTEIN_KINASE_DOM"/>
    <property type="match status" value="1"/>
</dbReference>
<keyword evidence="2 3" id="KW-0067">ATP-binding</keyword>
<feature type="binding site" evidence="3">
    <location>
        <position position="256"/>
    </location>
    <ligand>
        <name>ATP</name>
        <dbReference type="ChEBI" id="CHEBI:30616"/>
    </ligand>
</feature>
<evidence type="ECO:0000313" key="8">
    <source>
        <dbReference type="Proteomes" id="UP000282087"/>
    </source>
</evidence>
<dbReference type="InterPro" id="IPR000719">
    <property type="entry name" value="Prot_kinase_dom"/>
</dbReference>
<feature type="transmembrane region" description="Helical" evidence="5">
    <location>
        <begin position="30"/>
        <end position="47"/>
    </location>
</feature>